<accession>A0A078F8L6</accession>
<dbReference type="InterPro" id="IPR036047">
    <property type="entry name" value="F-box-like_dom_sf"/>
</dbReference>
<dbReference type="Pfam" id="PF08268">
    <property type="entry name" value="FBA_3"/>
    <property type="match status" value="1"/>
</dbReference>
<dbReference type="Gene3D" id="1.20.1280.50">
    <property type="match status" value="1"/>
</dbReference>
<name>A0A078F8L6_BRANA</name>
<feature type="domain" description="F-box" evidence="1">
    <location>
        <begin position="26"/>
        <end position="75"/>
    </location>
</feature>
<protein>
    <submittedName>
        <fullName evidence="2">BnaA05g11310D protein</fullName>
    </submittedName>
</protein>
<organism evidence="2 3">
    <name type="scientific">Brassica napus</name>
    <name type="common">Rape</name>
    <dbReference type="NCBI Taxonomy" id="3708"/>
    <lineage>
        <taxon>Eukaryota</taxon>
        <taxon>Viridiplantae</taxon>
        <taxon>Streptophyta</taxon>
        <taxon>Embryophyta</taxon>
        <taxon>Tracheophyta</taxon>
        <taxon>Spermatophyta</taxon>
        <taxon>Magnoliopsida</taxon>
        <taxon>eudicotyledons</taxon>
        <taxon>Gunneridae</taxon>
        <taxon>Pentapetalae</taxon>
        <taxon>rosids</taxon>
        <taxon>malvids</taxon>
        <taxon>Brassicales</taxon>
        <taxon>Brassicaceae</taxon>
        <taxon>Brassiceae</taxon>
        <taxon>Brassica</taxon>
    </lineage>
</organism>
<dbReference type="SMART" id="SM00256">
    <property type="entry name" value="FBOX"/>
    <property type="match status" value="1"/>
</dbReference>
<dbReference type="PROSITE" id="PS50181">
    <property type="entry name" value="FBOX"/>
    <property type="match status" value="1"/>
</dbReference>
<dbReference type="PaxDb" id="3708-A0A078F8L6"/>
<evidence type="ECO:0000259" key="1">
    <source>
        <dbReference type="PROSITE" id="PS50181"/>
    </source>
</evidence>
<dbReference type="Pfam" id="PF00646">
    <property type="entry name" value="F-box"/>
    <property type="match status" value="1"/>
</dbReference>
<dbReference type="CDD" id="cd22157">
    <property type="entry name" value="F-box_AtFBW1-like"/>
    <property type="match status" value="1"/>
</dbReference>
<dbReference type="InterPro" id="IPR001810">
    <property type="entry name" value="F-box_dom"/>
</dbReference>
<dbReference type="EMBL" id="LK032006">
    <property type="protein sequence ID" value="CDY10805.1"/>
    <property type="molecule type" value="Genomic_DNA"/>
</dbReference>
<dbReference type="InterPro" id="IPR013187">
    <property type="entry name" value="F-box-assoc_dom_typ3"/>
</dbReference>
<evidence type="ECO:0000313" key="2">
    <source>
        <dbReference type="EMBL" id="CDY10805.1"/>
    </source>
</evidence>
<gene>
    <name evidence="2" type="primary">BnaA05g11310D</name>
    <name evidence="2" type="ORF">GSBRNA2T00048650001</name>
</gene>
<proteinExistence type="predicted"/>
<reference evidence="2 3" key="1">
    <citation type="journal article" date="2014" name="Science">
        <title>Plant genetics. Early allopolyploid evolution in the post-Neolithic Brassica napus oilseed genome.</title>
        <authorList>
            <person name="Chalhoub B."/>
            <person name="Denoeud F."/>
            <person name="Liu S."/>
            <person name="Parkin I.A."/>
            <person name="Tang H."/>
            <person name="Wang X."/>
            <person name="Chiquet J."/>
            <person name="Belcram H."/>
            <person name="Tong C."/>
            <person name="Samans B."/>
            <person name="Correa M."/>
            <person name="Da Silva C."/>
            <person name="Just J."/>
            <person name="Falentin C."/>
            <person name="Koh C.S."/>
            <person name="Le Clainche I."/>
            <person name="Bernard M."/>
            <person name="Bento P."/>
            <person name="Noel B."/>
            <person name="Labadie K."/>
            <person name="Alberti A."/>
            <person name="Charles M."/>
            <person name="Arnaud D."/>
            <person name="Guo H."/>
            <person name="Daviaud C."/>
            <person name="Alamery S."/>
            <person name="Jabbari K."/>
            <person name="Zhao M."/>
            <person name="Edger P.P."/>
            <person name="Chelaifa H."/>
            <person name="Tack D."/>
            <person name="Lassalle G."/>
            <person name="Mestiri I."/>
            <person name="Schnel N."/>
            <person name="Le Paslier M.C."/>
            <person name="Fan G."/>
            <person name="Renault V."/>
            <person name="Bayer P.E."/>
            <person name="Golicz A.A."/>
            <person name="Manoli S."/>
            <person name="Lee T.H."/>
            <person name="Thi V.H."/>
            <person name="Chalabi S."/>
            <person name="Hu Q."/>
            <person name="Fan C."/>
            <person name="Tollenaere R."/>
            <person name="Lu Y."/>
            <person name="Battail C."/>
            <person name="Shen J."/>
            <person name="Sidebottom C.H."/>
            <person name="Wang X."/>
            <person name="Canaguier A."/>
            <person name="Chauveau A."/>
            <person name="Berard A."/>
            <person name="Deniot G."/>
            <person name="Guan M."/>
            <person name="Liu Z."/>
            <person name="Sun F."/>
            <person name="Lim Y.P."/>
            <person name="Lyons E."/>
            <person name="Town C.D."/>
            <person name="Bancroft I."/>
            <person name="Wang X."/>
            <person name="Meng J."/>
            <person name="Ma J."/>
            <person name="Pires J.C."/>
            <person name="King G.J."/>
            <person name="Brunel D."/>
            <person name="Delourme R."/>
            <person name="Renard M."/>
            <person name="Aury J.M."/>
            <person name="Adams K.L."/>
            <person name="Batley J."/>
            <person name="Snowdon R.J."/>
            <person name="Tost J."/>
            <person name="Edwards D."/>
            <person name="Zhou Y."/>
            <person name="Hua W."/>
            <person name="Sharpe A.G."/>
            <person name="Paterson A.H."/>
            <person name="Guan C."/>
            <person name="Wincker P."/>
        </authorList>
    </citation>
    <scope>NUCLEOTIDE SEQUENCE [LARGE SCALE GENOMIC DNA]</scope>
    <source>
        <strain evidence="3">cv. Darmor-bzh</strain>
    </source>
</reference>
<dbReference type="PANTHER" id="PTHR31111">
    <property type="entry name" value="BNAA05G37150D PROTEIN-RELATED"/>
    <property type="match status" value="1"/>
</dbReference>
<dbReference type="OMA" id="FEMWILL"/>
<dbReference type="AlphaFoldDB" id="A0A078F8L6"/>
<dbReference type="Proteomes" id="UP000028999">
    <property type="component" value="Unassembled WGS sequence"/>
</dbReference>
<sequence length="377" mass="43104">MNSRGCNVSDDPQTICPSSSQLSAIDDLLLKLPIDLIVDIFSRLPLKSIARCRCISKRWASFLRRSDFTELFLTKSLASPQLLFACRTHRELLFFSSPQLQHPDENLSTITANHHVSFPFESFYDISTPVNGFVCIRDDLMLKERKTQELVSVIWYDPIEKQHKVLAMIKRYDTVVDHQVLTLRGSGNMTWRKAECGIPHFPPNPDSICIRGVLYYTARASSGGYMIVCFDVRSEKYSFVKFTEREKYFATLINFQGKLASLMAHPNPLFISGTSTSFEMWILLDPEKHGWYPRIFNLPPTWKDVVGGEELLFRGVTATNEFVFSCNCKSSSEPFHVYYYNFIKETITRVEIQGMGAFERGSIVGIFPNHGADLKLV</sequence>
<dbReference type="PANTHER" id="PTHR31111:SF109">
    <property type="entry name" value="F-BOX DOMAIN-CONTAINING PROTEIN"/>
    <property type="match status" value="1"/>
</dbReference>
<dbReference type="SUPFAM" id="SSF81383">
    <property type="entry name" value="F-box domain"/>
    <property type="match status" value="1"/>
</dbReference>
<dbReference type="NCBIfam" id="TIGR01640">
    <property type="entry name" value="F_box_assoc_1"/>
    <property type="match status" value="1"/>
</dbReference>
<keyword evidence="3" id="KW-1185">Reference proteome</keyword>
<dbReference type="InterPro" id="IPR017451">
    <property type="entry name" value="F-box-assoc_interact_dom"/>
</dbReference>
<dbReference type="Gramene" id="CDY10805">
    <property type="protein sequence ID" value="CDY10805"/>
    <property type="gene ID" value="GSBRNA2T00048650001"/>
</dbReference>
<evidence type="ECO:0000313" key="3">
    <source>
        <dbReference type="Proteomes" id="UP000028999"/>
    </source>
</evidence>